<keyword evidence="1" id="KW-0812">Transmembrane</keyword>
<proteinExistence type="predicted"/>
<evidence type="ECO:0000256" key="1">
    <source>
        <dbReference type="SAM" id="Phobius"/>
    </source>
</evidence>
<sequence length="39" mass="4646">MIREHIAPLRSWVRIPCTHLVFLATYRIFTYSSVIVLQN</sequence>
<dbReference type="EMBL" id="GBRH01198466">
    <property type="protein sequence ID" value="JAD99429.1"/>
    <property type="molecule type" value="Transcribed_RNA"/>
</dbReference>
<protein>
    <submittedName>
        <fullName evidence="2">Uncharacterized protein</fullName>
    </submittedName>
</protein>
<organism evidence="2">
    <name type="scientific">Arundo donax</name>
    <name type="common">Giant reed</name>
    <name type="synonym">Donax arundinaceus</name>
    <dbReference type="NCBI Taxonomy" id="35708"/>
    <lineage>
        <taxon>Eukaryota</taxon>
        <taxon>Viridiplantae</taxon>
        <taxon>Streptophyta</taxon>
        <taxon>Embryophyta</taxon>
        <taxon>Tracheophyta</taxon>
        <taxon>Spermatophyta</taxon>
        <taxon>Magnoliopsida</taxon>
        <taxon>Liliopsida</taxon>
        <taxon>Poales</taxon>
        <taxon>Poaceae</taxon>
        <taxon>PACMAD clade</taxon>
        <taxon>Arundinoideae</taxon>
        <taxon>Arundineae</taxon>
        <taxon>Arundo</taxon>
    </lineage>
</organism>
<keyword evidence="1" id="KW-0472">Membrane</keyword>
<keyword evidence="1" id="KW-1133">Transmembrane helix</keyword>
<reference evidence="2" key="2">
    <citation type="journal article" date="2015" name="Data Brief">
        <title>Shoot transcriptome of the giant reed, Arundo donax.</title>
        <authorList>
            <person name="Barrero R.A."/>
            <person name="Guerrero F.D."/>
            <person name="Moolhuijzen P."/>
            <person name="Goolsby J.A."/>
            <person name="Tidwell J."/>
            <person name="Bellgard S.E."/>
            <person name="Bellgard M.I."/>
        </authorList>
    </citation>
    <scope>NUCLEOTIDE SEQUENCE</scope>
    <source>
        <tissue evidence="2">Shoot tissue taken approximately 20 cm above the soil surface</tissue>
    </source>
</reference>
<name>A0A0A9EF78_ARUDO</name>
<evidence type="ECO:0000313" key="2">
    <source>
        <dbReference type="EMBL" id="JAD99429.1"/>
    </source>
</evidence>
<feature type="transmembrane region" description="Helical" evidence="1">
    <location>
        <begin position="12"/>
        <end position="29"/>
    </location>
</feature>
<dbReference type="AlphaFoldDB" id="A0A0A9EF78"/>
<accession>A0A0A9EF78</accession>
<reference evidence="2" key="1">
    <citation type="submission" date="2014-09" db="EMBL/GenBank/DDBJ databases">
        <authorList>
            <person name="Magalhaes I.L.F."/>
            <person name="Oliveira U."/>
            <person name="Santos F.R."/>
            <person name="Vidigal T.H.D.A."/>
            <person name="Brescovit A.D."/>
            <person name="Santos A.J."/>
        </authorList>
    </citation>
    <scope>NUCLEOTIDE SEQUENCE</scope>
    <source>
        <tissue evidence="2">Shoot tissue taken approximately 20 cm above the soil surface</tissue>
    </source>
</reference>